<dbReference type="SUPFAM" id="SSF53041">
    <property type="entry name" value="Resolvase-like"/>
    <property type="match status" value="1"/>
</dbReference>
<dbReference type="GO" id="GO:0000150">
    <property type="term" value="F:DNA strand exchange activity"/>
    <property type="evidence" value="ECO:0007669"/>
    <property type="project" value="InterPro"/>
</dbReference>
<organism evidence="2 3">
    <name type="scientific">Runella defluvii</name>
    <dbReference type="NCBI Taxonomy" id="370973"/>
    <lineage>
        <taxon>Bacteria</taxon>
        <taxon>Pseudomonadati</taxon>
        <taxon>Bacteroidota</taxon>
        <taxon>Cytophagia</taxon>
        <taxon>Cytophagales</taxon>
        <taxon>Spirosomataceae</taxon>
        <taxon>Runella</taxon>
    </lineage>
</organism>
<dbReference type="Pfam" id="PF00239">
    <property type="entry name" value="Resolvase"/>
    <property type="match status" value="1"/>
</dbReference>
<name>A0A7W6ETK6_9BACT</name>
<feature type="domain" description="Resolvase/invertase-type recombinase catalytic" evidence="1">
    <location>
        <begin position="2"/>
        <end position="68"/>
    </location>
</feature>
<dbReference type="Gene3D" id="3.40.50.1390">
    <property type="entry name" value="Resolvase, N-terminal catalytic domain"/>
    <property type="match status" value="1"/>
</dbReference>
<sequence>MKYITYIRVNTKGQERSGLSFDAQKVIIEHYAEIDKAAIVKEFIETESSKDISNRPILKAAIEYAQTH</sequence>
<keyword evidence="3" id="KW-1185">Reference proteome</keyword>
<evidence type="ECO:0000313" key="2">
    <source>
        <dbReference type="EMBL" id="MBB3841965.1"/>
    </source>
</evidence>
<dbReference type="Proteomes" id="UP000541352">
    <property type="component" value="Unassembled WGS sequence"/>
</dbReference>
<dbReference type="EMBL" id="JACIBY010000023">
    <property type="protein sequence ID" value="MBB3841965.1"/>
    <property type="molecule type" value="Genomic_DNA"/>
</dbReference>
<dbReference type="PROSITE" id="PS51736">
    <property type="entry name" value="RECOMBINASES_3"/>
    <property type="match status" value="1"/>
</dbReference>
<comment type="caution">
    <text evidence="2">The sequence shown here is derived from an EMBL/GenBank/DDBJ whole genome shotgun (WGS) entry which is preliminary data.</text>
</comment>
<dbReference type="AlphaFoldDB" id="A0A7W6ETK6"/>
<proteinExistence type="predicted"/>
<accession>A0A7W6ETK6</accession>
<evidence type="ECO:0000313" key="3">
    <source>
        <dbReference type="Proteomes" id="UP000541352"/>
    </source>
</evidence>
<gene>
    <name evidence="2" type="ORF">FHS57_005994</name>
</gene>
<dbReference type="InterPro" id="IPR006119">
    <property type="entry name" value="Resolv_N"/>
</dbReference>
<dbReference type="InterPro" id="IPR036162">
    <property type="entry name" value="Resolvase-like_N_sf"/>
</dbReference>
<evidence type="ECO:0000259" key="1">
    <source>
        <dbReference type="PROSITE" id="PS51736"/>
    </source>
</evidence>
<reference evidence="2 3" key="1">
    <citation type="submission" date="2020-08" db="EMBL/GenBank/DDBJ databases">
        <title>Genomic Encyclopedia of Type Strains, Phase IV (KMG-IV): sequencing the most valuable type-strain genomes for metagenomic binning, comparative biology and taxonomic classification.</title>
        <authorList>
            <person name="Goeker M."/>
        </authorList>
    </citation>
    <scope>NUCLEOTIDE SEQUENCE [LARGE SCALE GENOMIC DNA]</scope>
    <source>
        <strain evidence="2 3">DSM 17976</strain>
    </source>
</reference>
<dbReference type="GO" id="GO:0003677">
    <property type="term" value="F:DNA binding"/>
    <property type="evidence" value="ECO:0007669"/>
    <property type="project" value="InterPro"/>
</dbReference>
<protein>
    <submittedName>
        <fullName evidence="2">DNA invertase Pin-like site-specific DNA recombinase</fullName>
    </submittedName>
</protein>